<accession>A0A4C1VE26</accession>
<sequence length="472" mass="55394">MDEKNSVVVGPGACARAAPSASKSSDGDRPLLKLMKIVIHIVTKEEKTVLTNCHLLDILQKEFNIDTRNKTKLEIDIYLDIIKNFLKTWPRWDEFDKLIKESRRDPKKTIDSILSDECQDLHKYLKRILSMTEGQMTHALEKLERNKMKQQMQKQKKEKDIEEGEVIMEVTCSRGQLNELVYTHPVMNSIFHISNNTKNGSTKTFSLAEIFNWPNVSISISLPWLECFRRNSSHFERILKNLKLHTVDVDAENLSKEIYWRNHQAKKWSVKKVSIVNLFNDLLEYIKSADMGQQHKQNRQGIMEVLSQFKHDLVGGPDLITLGAEYQFFLSRYKYVRHLSKKPPLYQGLGLKTIQNDNAENFFDLRLEETISPAQKFQINSIKCDHSPNSRHPQLTETDLKRFWDTNNDWLIIECLDCNLKFKGFLTWHFLQQHFIENHSLEMDWTCQNCKSIYSMQDLANNRWFHKCVLVS</sequence>
<keyword evidence="3" id="KW-1185">Reference proteome</keyword>
<evidence type="ECO:0000313" key="2">
    <source>
        <dbReference type="EMBL" id="GBP36214.1"/>
    </source>
</evidence>
<comment type="caution">
    <text evidence="2">The sequence shown here is derived from an EMBL/GenBank/DDBJ whole genome shotgun (WGS) entry which is preliminary data.</text>
</comment>
<evidence type="ECO:0000313" key="3">
    <source>
        <dbReference type="Proteomes" id="UP000299102"/>
    </source>
</evidence>
<dbReference type="Proteomes" id="UP000299102">
    <property type="component" value="Unassembled WGS sequence"/>
</dbReference>
<proteinExistence type="predicted"/>
<keyword evidence="1" id="KW-0175">Coiled coil</keyword>
<evidence type="ECO:0000256" key="1">
    <source>
        <dbReference type="SAM" id="Coils"/>
    </source>
</evidence>
<dbReference type="OrthoDB" id="7268531at2759"/>
<dbReference type="AlphaFoldDB" id="A0A4C1VE26"/>
<feature type="coiled-coil region" evidence="1">
    <location>
        <begin position="138"/>
        <end position="165"/>
    </location>
</feature>
<reference evidence="2 3" key="1">
    <citation type="journal article" date="2019" name="Commun. Biol.">
        <title>The bagworm genome reveals a unique fibroin gene that provides high tensile strength.</title>
        <authorList>
            <person name="Kono N."/>
            <person name="Nakamura H."/>
            <person name="Ohtoshi R."/>
            <person name="Tomita M."/>
            <person name="Numata K."/>
            <person name="Arakawa K."/>
        </authorList>
    </citation>
    <scope>NUCLEOTIDE SEQUENCE [LARGE SCALE GENOMIC DNA]</scope>
</reference>
<protein>
    <submittedName>
        <fullName evidence="2">Uncharacterized protein</fullName>
    </submittedName>
</protein>
<organism evidence="2 3">
    <name type="scientific">Eumeta variegata</name>
    <name type="common">Bagworm moth</name>
    <name type="synonym">Eumeta japonica</name>
    <dbReference type="NCBI Taxonomy" id="151549"/>
    <lineage>
        <taxon>Eukaryota</taxon>
        <taxon>Metazoa</taxon>
        <taxon>Ecdysozoa</taxon>
        <taxon>Arthropoda</taxon>
        <taxon>Hexapoda</taxon>
        <taxon>Insecta</taxon>
        <taxon>Pterygota</taxon>
        <taxon>Neoptera</taxon>
        <taxon>Endopterygota</taxon>
        <taxon>Lepidoptera</taxon>
        <taxon>Glossata</taxon>
        <taxon>Ditrysia</taxon>
        <taxon>Tineoidea</taxon>
        <taxon>Psychidae</taxon>
        <taxon>Oiketicinae</taxon>
        <taxon>Eumeta</taxon>
    </lineage>
</organism>
<gene>
    <name evidence="2" type="ORF">EVAR_85461_1</name>
</gene>
<dbReference type="EMBL" id="BGZK01000316">
    <property type="protein sequence ID" value="GBP36214.1"/>
    <property type="molecule type" value="Genomic_DNA"/>
</dbReference>
<name>A0A4C1VE26_EUMVA</name>